<evidence type="ECO:0000259" key="6">
    <source>
        <dbReference type="PROSITE" id="PS51292"/>
    </source>
</evidence>
<feature type="compositionally biased region" description="Acidic residues" evidence="4">
    <location>
        <begin position="93"/>
        <end position="111"/>
    </location>
</feature>
<dbReference type="Pfam" id="PF12906">
    <property type="entry name" value="RINGv"/>
    <property type="match status" value="1"/>
</dbReference>
<dbReference type="Proteomes" id="UP000242875">
    <property type="component" value="Unassembled WGS sequence"/>
</dbReference>
<feature type="region of interest" description="Disordered" evidence="4">
    <location>
        <begin position="93"/>
        <end position="121"/>
    </location>
</feature>
<dbReference type="EMBL" id="MVBO01000030">
    <property type="protein sequence ID" value="OZJ04802.1"/>
    <property type="molecule type" value="Genomic_DNA"/>
</dbReference>
<accession>A0A261Y2I8</accession>
<evidence type="ECO:0000313" key="7">
    <source>
        <dbReference type="EMBL" id="OZJ04802.1"/>
    </source>
</evidence>
<reference evidence="7 8" key="1">
    <citation type="journal article" date="2017" name="Mycologia">
        <title>Bifiguratus adelaidae, gen. et sp. nov., a new member of Mucoromycotina in endophytic and soil-dwelling habitats.</title>
        <authorList>
            <person name="Torres-Cruz T.J."/>
            <person name="Billingsley Tobias T.L."/>
            <person name="Almatruk M."/>
            <person name="Hesse C."/>
            <person name="Kuske C.R."/>
            <person name="Desiro A."/>
            <person name="Benucci G.M."/>
            <person name="Bonito G."/>
            <person name="Stajich J.E."/>
            <person name="Dunlap C."/>
            <person name="Arnold A.E."/>
            <person name="Porras-Alfaro A."/>
        </authorList>
    </citation>
    <scope>NUCLEOTIDE SEQUENCE [LARGE SCALE GENOMIC DNA]</scope>
    <source>
        <strain evidence="7 8">AZ0501</strain>
    </source>
</reference>
<dbReference type="SMART" id="SM00744">
    <property type="entry name" value="RINGv"/>
    <property type="match status" value="1"/>
</dbReference>
<keyword evidence="2" id="KW-0863">Zinc-finger</keyword>
<keyword evidence="1" id="KW-0479">Metal-binding</keyword>
<feature type="transmembrane region" description="Helical" evidence="5">
    <location>
        <begin position="316"/>
        <end position="342"/>
    </location>
</feature>
<dbReference type="PANTHER" id="PTHR46347:SF1">
    <property type="entry name" value="RING_FYVE_PHD ZINC FINGER SUPERFAMILY PROTEIN"/>
    <property type="match status" value="1"/>
</dbReference>
<evidence type="ECO:0000256" key="4">
    <source>
        <dbReference type="SAM" id="MobiDB-lite"/>
    </source>
</evidence>
<gene>
    <name evidence="7" type="ORF">BZG36_01857</name>
</gene>
<evidence type="ECO:0000313" key="8">
    <source>
        <dbReference type="Proteomes" id="UP000242875"/>
    </source>
</evidence>
<dbReference type="InterPro" id="IPR011016">
    <property type="entry name" value="Znf_RING-CH"/>
</dbReference>
<proteinExistence type="predicted"/>
<dbReference type="OrthoDB" id="264354at2759"/>
<feature type="transmembrane region" description="Helical" evidence="5">
    <location>
        <begin position="201"/>
        <end position="222"/>
    </location>
</feature>
<comment type="caution">
    <text evidence="7">The sequence shown here is derived from an EMBL/GenBank/DDBJ whole genome shotgun (WGS) entry which is preliminary data.</text>
</comment>
<name>A0A261Y2I8_9FUNG</name>
<dbReference type="InterPro" id="IPR013083">
    <property type="entry name" value="Znf_RING/FYVE/PHD"/>
</dbReference>
<dbReference type="PROSITE" id="PS51292">
    <property type="entry name" value="ZF_RING_CH"/>
    <property type="match status" value="1"/>
</dbReference>
<feature type="transmembrane region" description="Helical" evidence="5">
    <location>
        <begin position="254"/>
        <end position="273"/>
    </location>
</feature>
<feature type="domain" description="RING-CH-type" evidence="6">
    <location>
        <begin position="80"/>
        <end position="189"/>
    </location>
</feature>
<evidence type="ECO:0000256" key="3">
    <source>
        <dbReference type="ARBA" id="ARBA00022833"/>
    </source>
</evidence>
<evidence type="ECO:0000256" key="5">
    <source>
        <dbReference type="SAM" id="Phobius"/>
    </source>
</evidence>
<dbReference type="SUPFAM" id="SSF57850">
    <property type="entry name" value="RING/U-box"/>
    <property type="match status" value="1"/>
</dbReference>
<organism evidence="7 8">
    <name type="scientific">Bifiguratus adelaidae</name>
    <dbReference type="NCBI Taxonomy" id="1938954"/>
    <lineage>
        <taxon>Eukaryota</taxon>
        <taxon>Fungi</taxon>
        <taxon>Fungi incertae sedis</taxon>
        <taxon>Mucoromycota</taxon>
        <taxon>Mucoromycotina</taxon>
        <taxon>Endogonomycetes</taxon>
        <taxon>Endogonales</taxon>
        <taxon>Endogonales incertae sedis</taxon>
        <taxon>Bifiguratus</taxon>
    </lineage>
</organism>
<dbReference type="CDD" id="cd16495">
    <property type="entry name" value="RING_CH-C4HC3_MARCH"/>
    <property type="match status" value="1"/>
</dbReference>
<keyword evidence="5" id="KW-0472">Membrane</keyword>
<evidence type="ECO:0000256" key="1">
    <source>
        <dbReference type="ARBA" id="ARBA00022723"/>
    </source>
</evidence>
<keyword evidence="5" id="KW-0812">Transmembrane</keyword>
<protein>
    <recommendedName>
        <fullName evidence="6">RING-CH-type domain-containing protein</fullName>
    </recommendedName>
</protein>
<dbReference type="GO" id="GO:0008270">
    <property type="term" value="F:zinc ion binding"/>
    <property type="evidence" value="ECO:0007669"/>
    <property type="project" value="UniProtKB-KW"/>
</dbReference>
<keyword evidence="3" id="KW-0862">Zinc</keyword>
<keyword evidence="5" id="KW-1133">Transmembrane helix</keyword>
<dbReference type="Gene3D" id="3.30.40.10">
    <property type="entry name" value="Zinc/RING finger domain, C3HC4 (zinc finger)"/>
    <property type="match status" value="1"/>
</dbReference>
<sequence>MDEHALNDRLAHASQEVYAGSYHTTLGYDEDDEAQQDQGDTTPVLLLTTDTSHAMTKVAHFRLPSAATTPAQPSLFRSNDPQDDTRYCRICGEGEEDQDDMQEDGLEEDDPELGHERGSSSFDHAPRHIKPFNLFSLATPIQNPLIHPCHCKGSMAWVHLNCLNRWRQESPRQESYIQCDTCGYRYNIARPKYVRVLANPVFVRLVTLFIVVFAIILTAYLVKVIDVVILHHSPLEDPDWYEVHGPTIWWMDRFYFAVGLLCISLMGFVYLVFHGLRYGLDSLQCCPGGGFYPYTACYCGDCGAAAGGDAAAAGAMIFLVALLVIVVVFGMMGALIGVYCMVDRFVQSAFGKLRERILDVPLD</sequence>
<dbReference type="PANTHER" id="PTHR46347">
    <property type="entry name" value="RING/FYVE/PHD ZINC FINGER SUPERFAMILY PROTEIN"/>
    <property type="match status" value="1"/>
</dbReference>
<evidence type="ECO:0000256" key="2">
    <source>
        <dbReference type="ARBA" id="ARBA00022771"/>
    </source>
</evidence>
<dbReference type="AlphaFoldDB" id="A0A261Y2I8"/>
<keyword evidence="8" id="KW-1185">Reference proteome</keyword>